<comment type="catalytic activity">
    <reaction evidence="7 8">
        <text>D-erythrose 4-phosphate + phosphoenolpyruvate + H2O = 7-phospho-2-dehydro-3-deoxy-D-arabino-heptonate + phosphate</text>
        <dbReference type="Rhea" id="RHEA:14717"/>
        <dbReference type="ChEBI" id="CHEBI:15377"/>
        <dbReference type="ChEBI" id="CHEBI:16897"/>
        <dbReference type="ChEBI" id="CHEBI:43474"/>
        <dbReference type="ChEBI" id="CHEBI:58394"/>
        <dbReference type="ChEBI" id="CHEBI:58702"/>
        <dbReference type="EC" id="2.5.1.54"/>
    </reaction>
</comment>
<dbReference type="FunCoup" id="A0A067N889">
    <property type="interactions" value="356"/>
</dbReference>
<dbReference type="STRING" id="1137138.A0A067N889"/>
<comment type="pathway">
    <text evidence="2">Metabolic intermediate biosynthesis; chorismate biosynthesis; chorismate from D-erythrose 4-phosphate and phosphoenolpyruvate: step 1/7.</text>
</comment>
<gene>
    <name evidence="10" type="ORF">PLEOSDRAFT_1048814</name>
</gene>
<evidence type="ECO:0000256" key="6">
    <source>
        <dbReference type="ARBA" id="ARBA00023141"/>
    </source>
</evidence>
<dbReference type="VEuPathDB" id="FungiDB:PLEOSDRAFT_1048814"/>
<evidence type="ECO:0000256" key="5">
    <source>
        <dbReference type="ARBA" id="ARBA00022679"/>
    </source>
</evidence>
<evidence type="ECO:0000259" key="9">
    <source>
        <dbReference type="Pfam" id="PF00793"/>
    </source>
</evidence>
<dbReference type="FunFam" id="3.20.20.70:FF:000005">
    <property type="entry name" value="Phospho-2-dehydro-3-deoxyheptonate aldolase"/>
    <property type="match status" value="1"/>
</dbReference>
<feature type="domain" description="DAHP synthetase I/KDSA" evidence="9">
    <location>
        <begin position="58"/>
        <end position="373"/>
    </location>
</feature>
<reference evidence="11" key="1">
    <citation type="journal article" date="2014" name="Proc. Natl. Acad. Sci. U.S.A.">
        <title>Extensive sampling of basidiomycete genomes demonstrates inadequacy of the white-rot/brown-rot paradigm for wood decay fungi.</title>
        <authorList>
            <person name="Riley R."/>
            <person name="Salamov A.A."/>
            <person name="Brown D.W."/>
            <person name="Nagy L.G."/>
            <person name="Floudas D."/>
            <person name="Held B.W."/>
            <person name="Levasseur A."/>
            <person name="Lombard V."/>
            <person name="Morin E."/>
            <person name="Otillar R."/>
            <person name="Lindquist E.A."/>
            <person name="Sun H."/>
            <person name="LaButti K.M."/>
            <person name="Schmutz J."/>
            <person name="Jabbour D."/>
            <person name="Luo H."/>
            <person name="Baker S.E."/>
            <person name="Pisabarro A.G."/>
            <person name="Walton J.D."/>
            <person name="Blanchette R.A."/>
            <person name="Henrissat B."/>
            <person name="Martin F."/>
            <person name="Cullen D."/>
            <person name="Hibbett D.S."/>
            <person name="Grigoriev I.V."/>
        </authorList>
    </citation>
    <scope>NUCLEOTIDE SEQUENCE [LARGE SCALE GENOMIC DNA]</scope>
    <source>
        <strain evidence="11">PC15</strain>
    </source>
</reference>
<dbReference type="GO" id="GO:0005737">
    <property type="term" value="C:cytoplasm"/>
    <property type="evidence" value="ECO:0007669"/>
    <property type="project" value="TreeGrafter"/>
</dbReference>
<dbReference type="Proteomes" id="UP000027073">
    <property type="component" value="Unassembled WGS sequence"/>
</dbReference>
<evidence type="ECO:0000256" key="7">
    <source>
        <dbReference type="ARBA" id="ARBA00047508"/>
    </source>
</evidence>
<dbReference type="GO" id="GO:0003849">
    <property type="term" value="F:3-deoxy-7-phosphoheptulonate synthase activity"/>
    <property type="evidence" value="ECO:0007669"/>
    <property type="project" value="UniProtKB-EC"/>
</dbReference>
<keyword evidence="5 8" id="KW-0808">Transferase</keyword>
<organism evidence="10 11">
    <name type="scientific">Pleurotus ostreatus (strain PC15)</name>
    <name type="common">Oyster mushroom</name>
    <dbReference type="NCBI Taxonomy" id="1137138"/>
    <lineage>
        <taxon>Eukaryota</taxon>
        <taxon>Fungi</taxon>
        <taxon>Dikarya</taxon>
        <taxon>Basidiomycota</taxon>
        <taxon>Agaricomycotina</taxon>
        <taxon>Agaricomycetes</taxon>
        <taxon>Agaricomycetidae</taxon>
        <taxon>Agaricales</taxon>
        <taxon>Pleurotineae</taxon>
        <taxon>Pleurotaceae</taxon>
        <taxon>Pleurotus</taxon>
    </lineage>
</organism>
<dbReference type="SUPFAM" id="SSF51569">
    <property type="entry name" value="Aldolase"/>
    <property type="match status" value="1"/>
</dbReference>
<evidence type="ECO:0000256" key="2">
    <source>
        <dbReference type="ARBA" id="ARBA00004688"/>
    </source>
</evidence>
<dbReference type="GO" id="GO:0008652">
    <property type="term" value="P:amino acid biosynthetic process"/>
    <property type="evidence" value="ECO:0007669"/>
    <property type="project" value="UniProtKB-KW"/>
</dbReference>
<dbReference type="InterPro" id="IPR013785">
    <property type="entry name" value="Aldolase_TIM"/>
</dbReference>
<dbReference type="PANTHER" id="PTHR21225">
    <property type="entry name" value="PHOSPHO-2-DEHYDRO-3-DEOXYHEPTONATE ALDOLASE DAHP SYNTHETASE"/>
    <property type="match status" value="1"/>
</dbReference>
<dbReference type="NCBIfam" id="TIGR00034">
    <property type="entry name" value="aroFGH"/>
    <property type="match status" value="1"/>
</dbReference>
<keyword evidence="6 8" id="KW-0057">Aromatic amino acid biosynthesis</keyword>
<keyword evidence="4 8" id="KW-0028">Amino-acid biosynthesis</keyword>
<evidence type="ECO:0000256" key="3">
    <source>
        <dbReference type="ARBA" id="ARBA00007985"/>
    </source>
</evidence>
<dbReference type="Pfam" id="PF00793">
    <property type="entry name" value="DAHP_synth_1"/>
    <property type="match status" value="1"/>
</dbReference>
<evidence type="ECO:0000313" key="11">
    <source>
        <dbReference type="Proteomes" id="UP000027073"/>
    </source>
</evidence>
<dbReference type="EC" id="2.5.1.54" evidence="8"/>
<evidence type="ECO:0000256" key="1">
    <source>
        <dbReference type="ARBA" id="ARBA00003726"/>
    </source>
</evidence>
<dbReference type="PANTHER" id="PTHR21225:SF12">
    <property type="entry name" value="PHOSPHO-2-DEHYDRO-3-DEOXYHEPTONATE ALDOLASE, TYROSINE-INHIBITED"/>
    <property type="match status" value="1"/>
</dbReference>
<dbReference type="OrthoDB" id="4699125at2759"/>
<dbReference type="InParanoid" id="A0A067N889"/>
<evidence type="ECO:0000313" key="10">
    <source>
        <dbReference type="EMBL" id="KDQ24069.1"/>
    </source>
</evidence>
<dbReference type="PIRSF" id="PIRSF001361">
    <property type="entry name" value="DAHP_synthase"/>
    <property type="match status" value="1"/>
</dbReference>
<dbReference type="AlphaFoldDB" id="A0A067N889"/>
<dbReference type="InterPro" id="IPR006218">
    <property type="entry name" value="DAHP1/KDSA"/>
</dbReference>
<dbReference type="GO" id="GO:0009073">
    <property type="term" value="P:aromatic amino acid family biosynthetic process"/>
    <property type="evidence" value="ECO:0007669"/>
    <property type="project" value="UniProtKB-KW"/>
</dbReference>
<sequence>MGKPLVPDFSDDEKVKQYIHDRRVIGYDPLLAPSFLLHKLPTSPESLRTTALARYRASQIIQGQSSDLLVIVGPCSIHSPAQALHYARLLKTQLDAGRFPRLLILMRTYFEKPRTTIGWKGLINDPNIDGSFAINDGLQTARKLLHDITSMGIPVASELLDTISPQYISDLLSWGAIGARTTESQLHRELASGVSFPIGFKNGTDGSVSTAIDAMSSSSHPHAFMGVTTTGLASIVKTRGNDDVHIILRGGSSGPNFSSEHIQDAFEKIQKSGTRKFPSIMVDCSHGNSQKNHLNQPKVISSLCKTLTSPSSPEASPSLPHHVRHITGVMIESNIREGKQSIPSSYSATRDSLLKYGVSITDACVDWDMTMTMLDELNEVISPLSSVFLLMLMDLSNRL</sequence>
<dbReference type="HOGENOM" id="CLU_030903_0_1_1"/>
<dbReference type="Gene3D" id="3.20.20.70">
    <property type="entry name" value="Aldolase class I"/>
    <property type="match status" value="1"/>
</dbReference>
<proteinExistence type="inferred from homology"/>
<accession>A0A067N889</accession>
<evidence type="ECO:0000256" key="8">
    <source>
        <dbReference type="PIRNR" id="PIRNR001361"/>
    </source>
</evidence>
<comment type="function">
    <text evidence="1">Stereospecific condensation of phosphoenolpyruvate (PEP) and D-erythrose-4-phosphate (E4P) giving rise to 3-deoxy-D-arabino-heptulosonate-7-phosphate (DAHP).</text>
</comment>
<protein>
    <recommendedName>
        <fullName evidence="8">Phospho-2-dehydro-3-deoxyheptonate aldolase</fullName>
        <ecNumber evidence="8">2.5.1.54</ecNumber>
    </recommendedName>
</protein>
<dbReference type="NCBIfam" id="NF009395">
    <property type="entry name" value="PRK12755.1"/>
    <property type="match status" value="1"/>
</dbReference>
<evidence type="ECO:0000256" key="4">
    <source>
        <dbReference type="ARBA" id="ARBA00022605"/>
    </source>
</evidence>
<name>A0A067N889_PLEO1</name>
<comment type="similarity">
    <text evidence="3 8">Belongs to the class-I DAHP synthase family.</text>
</comment>
<dbReference type="EMBL" id="KL198012">
    <property type="protein sequence ID" value="KDQ24069.1"/>
    <property type="molecule type" value="Genomic_DNA"/>
</dbReference>
<dbReference type="InterPro" id="IPR006219">
    <property type="entry name" value="DAHP_synth_1"/>
</dbReference>